<reference evidence="5" key="1">
    <citation type="submission" date="2020-11" db="EMBL/GenBank/DDBJ databases">
        <authorList>
            <person name="Tran Van P."/>
        </authorList>
    </citation>
    <scope>NUCLEOTIDE SEQUENCE</scope>
</reference>
<dbReference type="Pfam" id="PF12349">
    <property type="entry name" value="Sterol-sensing"/>
    <property type="match status" value="1"/>
</dbReference>
<sequence length="687" mass="76702">MYVIRLFIGESTVAIHLCLRDSTVMPCPGINMAALDKKIRSIKAAGHAWDEICARPDEFLEGHVKEDRRKRDAQNLRNGEDTRAGPKRGGNDTSDDGVPLKESVGDSPRIVETETANDSSDQKNPRTLATPSPLPSQTKEKKISPTDETTPASISATTIKSPQSSLIKPVQDDAEESLQYDYNYGWKDDSSGVEIFGGDENEKGSVLYDDKCIYSSSLLLWKEDFDFDTITTAEIRDKVTKALDDDSAEDVDVILSGVERDKNGRVVSAKAIMSVYMLKDRGNTTNIKGEKIDPAAHAWERKFIETVFHSNLPKPHGIDIFAFATRSFRDGIRETLYDDMLYFVLGFALVTIYVSINLGRCSFLQQRVYLGLAAVFSIILTVLSAIGLCLYLGILPGELHNLMPFLILGIGIDDTLVIVQMALVGGETLTVEERVGEALKRAGVSITITSLTDIFAFCMGATTKVPMLRSFCIYTAVGIFIIYVMTLLFIVPILSLDEKRRDSRREACLCIPLPDDYKTNNCSQKLLLNSFFDRIVGPVLAKTPAKVVVVLLTMGLLGLNCWGMSGLKLDFDRTWYLGPGYQRDFLSALRNLFPESGYRAEFYLGNVDYFKERDALEELYTRMSALPGLKDRSVSRGSYQHVQFDTGVEKRRGLDDVEEVLDSVKFKSSDPLKRCFSLEYLNIRNNQ</sequence>
<feature type="non-terminal residue" evidence="5">
    <location>
        <position position="1"/>
    </location>
</feature>
<dbReference type="OrthoDB" id="6510177at2759"/>
<dbReference type="InterPro" id="IPR000731">
    <property type="entry name" value="SSD"/>
</dbReference>
<evidence type="ECO:0000313" key="5">
    <source>
        <dbReference type="EMBL" id="CAD7250148.1"/>
    </source>
</evidence>
<evidence type="ECO:0000256" key="3">
    <source>
        <dbReference type="SAM" id="Phobius"/>
    </source>
</evidence>
<evidence type="ECO:0000256" key="2">
    <source>
        <dbReference type="SAM" id="MobiDB-lite"/>
    </source>
</evidence>
<comment type="similarity">
    <text evidence="1">Belongs to the patched family.</text>
</comment>
<feature type="compositionally biased region" description="Basic and acidic residues" evidence="2">
    <location>
        <begin position="64"/>
        <end position="84"/>
    </location>
</feature>
<dbReference type="PANTHER" id="PTHR10796">
    <property type="entry name" value="PATCHED-RELATED"/>
    <property type="match status" value="1"/>
</dbReference>
<feature type="transmembrane region" description="Helical" evidence="3">
    <location>
        <begin position="547"/>
        <end position="567"/>
    </location>
</feature>
<evidence type="ECO:0000256" key="1">
    <source>
        <dbReference type="ARBA" id="ARBA00005585"/>
    </source>
</evidence>
<dbReference type="EMBL" id="CAJPEV010002678">
    <property type="protein sequence ID" value="CAG0897725.1"/>
    <property type="molecule type" value="Genomic_DNA"/>
</dbReference>
<feature type="transmembrane region" description="Helical" evidence="3">
    <location>
        <begin position="368"/>
        <end position="393"/>
    </location>
</feature>
<dbReference type="PANTHER" id="PTHR10796:SF130">
    <property type="entry name" value="PATCHED DOMAIN-CONTAINING PROTEIN 3-LIKE PROTEIN"/>
    <property type="match status" value="1"/>
</dbReference>
<evidence type="ECO:0000313" key="6">
    <source>
        <dbReference type="Proteomes" id="UP000677054"/>
    </source>
</evidence>
<proteinExistence type="inferred from homology"/>
<keyword evidence="3" id="KW-1133">Transmembrane helix</keyword>
<dbReference type="InterPro" id="IPR051697">
    <property type="entry name" value="Patched_domain-protein"/>
</dbReference>
<feature type="domain" description="SSD" evidence="4">
    <location>
        <begin position="339"/>
        <end position="496"/>
    </location>
</feature>
<keyword evidence="3" id="KW-0472">Membrane</keyword>
<gene>
    <name evidence="5" type="ORF">DSTB1V02_LOCUS9931</name>
</gene>
<dbReference type="PROSITE" id="PS50156">
    <property type="entry name" value="SSD"/>
    <property type="match status" value="1"/>
</dbReference>
<dbReference type="GO" id="GO:0016020">
    <property type="term" value="C:membrane"/>
    <property type="evidence" value="ECO:0007669"/>
    <property type="project" value="TreeGrafter"/>
</dbReference>
<feature type="region of interest" description="Disordered" evidence="2">
    <location>
        <begin position="64"/>
        <end position="172"/>
    </location>
</feature>
<organism evidence="5">
    <name type="scientific">Darwinula stevensoni</name>
    <dbReference type="NCBI Taxonomy" id="69355"/>
    <lineage>
        <taxon>Eukaryota</taxon>
        <taxon>Metazoa</taxon>
        <taxon>Ecdysozoa</taxon>
        <taxon>Arthropoda</taxon>
        <taxon>Crustacea</taxon>
        <taxon>Oligostraca</taxon>
        <taxon>Ostracoda</taxon>
        <taxon>Podocopa</taxon>
        <taxon>Podocopida</taxon>
        <taxon>Darwinulocopina</taxon>
        <taxon>Darwinuloidea</taxon>
        <taxon>Darwinulidae</taxon>
        <taxon>Darwinula</taxon>
    </lineage>
</organism>
<dbReference type="SUPFAM" id="SSF82866">
    <property type="entry name" value="Multidrug efflux transporter AcrB transmembrane domain"/>
    <property type="match status" value="1"/>
</dbReference>
<feature type="compositionally biased region" description="Polar residues" evidence="2">
    <location>
        <begin position="146"/>
        <end position="166"/>
    </location>
</feature>
<protein>
    <recommendedName>
        <fullName evidence="4">SSD domain-containing protein</fullName>
    </recommendedName>
</protein>
<keyword evidence="6" id="KW-1185">Reference proteome</keyword>
<feature type="transmembrane region" description="Helical" evidence="3">
    <location>
        <begin position="405"/>
        <end position="426"/>
    </location>
</feature>
<feature type="transmembrane region" description="Helical" evidence="3">
    <location>
        <begin position="438"/>
        <end position="459"/>
    </location>
</feature>
<feature type="transmembrane region" description="Helical" evidence="3">
    <location>
        <begin position="471"/>
        <end position="494"/>
    </location>
</feature>
<feature type="transmembrane region" description="Helical" evidence="3">
    <location>
        <begin position="336"/>
        <end position="356"/>
    </location>
</feature>
<keyword evidence="3" id="KW-0812">Transmembrane</keyword>
<dbReference type="EMBL" id="LR902195">
    <property type="protein sequence ID" value="CAD7250148.1"/>
    <property type="molecule type" value="Genomic_DNA"/>
</dbReference>
<evidence type="ECO:0000259" key="4">
    <source>
        <dbReference type="PROSITE" id="PS50156"/>
    </source>
</evidence>
<dbReference type="Gene3D" id="1.20.1640.10">
    <property type="entry name" value="Multidrug efflux transporter AcrB transmembrane domain"/>
    <property type="match status" value="1"/>
</dbReference>
<dbReference type="AlphaFoldDB" id="A0A7R9AA10"/>
<dbReference type="InterPro" id="IPR053958">
    <property type="entry name" value="HMGCR/SNAP/NPC1-like_SSD"/>
</dbReference>
<name>A0A7R9AA10_9CRUS</name>
<dbReference type="Proteomes" id="UP000677054">
    <property type="component" value="Unassembled WGS sequence"/>
</dbReference>
<accession>A0A7R9AA10</accession>